<feature type="transmembrane region" description="Helical" evidence="6">
    <location>
        <begin position="98"/>
        <end position="120"/>
    </location>
</feature>
<dbReference type="PANTHER" id="PTHR33529:SF6">
    <property type="entry name" value="YJGP_YJGQ FAMILY PERMEASE"/>
    <property type="match status" value="1"/>
</dbReference>
<dbReference type="PANTHER" id="PTHR33529">
    <property type="entry name" value="SLR0882 PROTEIN-RELATED"/>
    <property type="match status" value="1"/>
</dbReference>
<dbReference type="EMBL" id="BSNG01000001">
    <property type="protein sequence ID" value="GLQ10051.1"/>
    <property type="molecule type" value="Genomic_DNA"/>
</dbReference>
<reference evidence="7" key="1">
    <citation type="journal article" date="2014" name="Int. J. Syst. Evol. Microbiol.">
        <title>Complete genome of a new Firmicutes species belonging to the dominant human colonic microbiota ('Ruminococcus bicirculans') reveals two chromosomes and a selective capacity to utilize plant glucans.</title>
        <authorList>
            <consortium name="NISC Comparative Sequencing Program"/>
            <person name="Wegmann U."/>
            <person name="Louis P."/>
            <person name="Goesmann A."/>
            <person name="Henrissat B."/>
            <person name="Duncan S.H."/>
            <person name="Flint H.J."/>
        </authorList>
    </citation>
    <scope>NUCLEOTIDE SEQUENCE</scope>
    <source>
        <strain evidence="7">NBRC 103855</strain>
    </source>
</reference>
<protein>
    <submittedName>
        <fullName evidence="7">LPS export ABC transporter permease LptF</fullName>
    </submittedName>
</protein>
<keyword evidence="3 6" id="KW-0812">Transmembrane</keyword>
<evidence type="ECO:0000256" key="3">
    <source>
        <dbReference type="ARBA" id="ARBA00022692"/>
    </source>
</evidence>
<reference evidence="7" key="2">
    <citation type="submission" date="2023-01" db="EMBL/GenBank/DDBJ databases">
        <title>Draft genome sequence of Devosia yakushimensis strain NBRC 103855.</title>
        <authorList>
            <person name="Sun Q."/>
            <person name="Mori K."/>
        </authorList>
    </citation>
    <scope>NUCLEOTIDE SEQUENCE</scope>
    <source>
        <strain evidence="7">NBRC 103855</strain>
    </source>
</reference>
<keyword evidence="8" id="KW-1185">Reference proteome</keyword>
<keyword evidence="2" id="KW-1003">Cell membrane</keyword>
<dbReference type="Pfam" id="PF03739">
    <property type="entry name" value="LptF_LptG"/>
    <property type="match status" value="1"/>
</dbReference>
<feature type="transmembrane region" description="Helical" evidence="6">
    <location>
        <begin position="50"/>
        <end position="77"/>
    </location>
</feature>
<feature type="transmembrane region" description="Helical" evidence="6">
    <location>
        <begin position="324"/>
        <end position="343"/>
    </location>
</feature>
<dbReference type="RefSeq" id="WP_284390328.1">
    <property type="nucleotide sequence ID" value="NZ_BSNG01000001.1"/>
</dbReference>
<dbReference type="InterPro" id="IPR005495">
    <property type="entry name" value="LptG/LptF_permease"/>
</dbReference>
<evidence type="ECO:0000313" key="7">
    <source>
        <dbReference type="EMBL" id="GLQ10051.1"/>
    </source>
</evidence>
<evidence type="ECO:0000256" key="1">
    <source>
        <dbReference type="ARBA" id="ARBA00004651"/>
    </source>
</evidence>
<evidence type="ECO:0000256" key="6">
    <source>
        <dbReference type="SAM" id="Phobius"/>
    </source>
</evidence>
<comment type="caution">
    <text evidence="7">The sequence shown here is derived from an EMBL/GenBank/DDBJ whole genome shotgun (WGS) entry which is preliminary data.</text>
</comment>
<name>A0ABQ5UDS2_9HYPH</name>
<comment type="subcellular location">
    <subcellularLocation>
        <location evidence="1">Cell membrane</location>
        <topology evidence="1">Multi-pass membrane protein</topology>
    </subcellularLocation>
</comment>
<keyword evidence="5 6" id="KW-0472">Membrane</keyword>
<evidence type="ECO:0000256" key="5">
    <source>
        <dbReference type="ARBA" id="ARBA00023136"/>
    </source>
</evidence>
<evidence type="ECO:0000256" key="2">
    <source>
        <dbReference type="ARBA" id="ARBA00022475"/>
    </source>
</evidence>
<feature type="transmembrane region" description="Helical" evidence="6">
    <location>
        <begin position="7"/>
        <end position="30"/>
    </location>
</feature>
<organism evidence="7 8">
    <name type="scientific">Devosia yakushimensis</name>
    <dbReference type="NCBI Taxonomy" id="470028"/>
    <lineage>
        <taxon>Bacteria</taxon>
        <taxon>Pseudomonadati</taxon>
        <taxon>Pseudomonadota</taxon>
        <taxon>Alphaproteobacteria</taxon>
        <taxon>Hyphomicrobiales</taxon>
        <taxon>Devosiaceae</taxon>
        <taxon>Devosia</taxon>
    </lineage>
</organism>
<sequence length="356" mass="38353">MKRLTAYLARLFVIDALILFGVVCILLWLVNCLRSFDVVSVKGQGLVTLAQQALLTMPPLALTFFYVCVGIGLARALQALQNSRELHIIHTSYGLPSLWRATGVVAVAGVLAVLLLSNVLSPMANKRLNILSASVAADLISTTLKPKRFTQVTPGALLLIGGRAGNGEITEFFADDRRDPEMRHTYMADTARVSSDGQGYVIELYNGSLQYTSKTGQFSEISFSRYDLNVERLSQATGAVNWLNETDSFSLVSASLASGTWPPEVVSELAKRMFEGLKVVGICMLVLAMCGFPSGRRTRLALPMEVVVMLLAFVELGVSAYSPIGPATGALLMMVVGGITLLIRARPRTPGAVVPV</sequence>
<gene>
    <name evidence="7" type="ORF">GCM10007913_19830</name>
</gene>
<proteinExistence type="predicted"/>
<accession>A0ABQ5UDS2</accession>
<evidence type="ECO:0000313" key="8">
    <source>
        <dbReference type="Proteomes" id="UP001161406"/>
    </source>
</evidence>
<evidence type="ECO:0000256" key="4">
    <source>
        <dbReference type="ARBA" id="ARBA00022989"/>
    </source>
</evidence>
<keyword evidence="4 6" id="KW-1133">Transmembrane helix</keyword>
<dbReference type="Proteomes" id="UP001161406">
    <property type="component" value="Unassembled WGS sequence"/>
</dbReference>